<dbReference type="SUPFAM" id="SSF117130">
    <property type="entry name" value="CsrA-like"/>
    <property type="match status" value="1"/>
</dbReference>
<dbReference type="GO" id="GO:0006109">
    <property type="term" value="P:regulation of carbohydrate metabolic process"/>
    <property type="evidence" value="ECO:0007669"/>
    <property type="project" value="UniProtKB-UniRule"/>
</dbReference>
<keyword evidence="4 6" id="KW-0694">RNA-binding</keyword>
<dbReference type="GO" id="GO:0045948">
    <property type="term" value="P:positive regulation of translational initiation"/>
    <property type="evidence" value="ECO:0007669"/>
    <property type="project" value="UniProtKB-UniRule"/>
</dbReference>
<dbReference type="GO" id="GO:0048027">
    <property type="term" value="F:mRNA 5'-UTR binding"/>
    <property type="evidence" value="ECO:0007669"/>
    <property type="project" value="UniProtKB-UniRule"/>
</dbReference>
<comment type="subunit">
    <text evidence="6">Homodimer; the beta-strands of each monomer intercalate to form a hydrophobic core, while the alpha-helices form wings that extend away from the core.</text>
</comment>
<evidence type="ECO:0000256" key="6">
    <source>
        <dbReference type="HAMAP-Rule" id="MF_00167"/>
    </source>
</evidence>
<gene>
    <name evidence="6 7" type="primary">csrA</name>
    <name evidence="7" type="ORF">EXN22_20550</name>
</gene>
<evidence type="ECO:0000256" key="4">
    <source>
        <dbReference type="ARBA" id="ARBA00022884"/>
    </source>
</evidence>
<dbReference type="PANTHER" id="PTHR34984">
    <property type="entry name" value="CARBON STORAGE REGULATOR"/>
    <property type="match status" value="1"/>
</dbReference>
<evidence type="ECO:0000256" key="2">
    <source>
        <dbReference type="ARBA" id="ARBA00022491"/>
    </source>
</evidence>
<dbReference type="InterPro" id="IPR036107">
    <property type="entry name" value="CsrA_sf"/>
</dbReference>
<sequence length="60" mass="6705">MLVIGREIGEIIAIDDHIKITVLSVEGNTVRFGISAPRHIEVHRAEIYKRIVEQLAKQAG</sequence>
<dbReference type="EMBL" id="CP035952">
    <property type="protein sequence ID" value="QBF27957.1"/>
    <property type="molecule type" value="Genomic_DNA"/>
</dbReference>
<accession>A0A411MMH2</accession>
<dbReference type="FunFam" id="2.60.40.4380:FF:000002">
    <property type="entry name" value="Translational regulator CsrA"/>
    <property type="match status" value="1"/>
</dbReference>
<keyword evidence="5 6" id="KW-0010">Activator</keyword>
<keyword evidence="8" id="KW-1185">Reference proteome</keyword>
<dbReference type="Proteomes" id="UP000291130">
    <property type="component" value="Chromosome"/>
</dbReference>
<name>A0A411MMH2_9PSED</name>
<comment type="similarity">
    <text evidence="6">Belongs to the CsrA/RsmA family.</text>
</comment>
<dbReference type="AlphaFoldDB" id="A0A411MMH2"/>
<evidence type="ECO:0000256" key="5">
    <source>
        <dbReference type="ARBA" id="ARBA00023159"/>
    </source>
</evidence>
<dbReference type="Pfam" id="PF02599">
    <property type="entry name" value="CsrA"/>
    <property type="match status" value="1"/>
</dbReference>
<dbReference type="GO" id="GO:0045947">
    <property type="term" value="P:negative regulation of translational initiation"/>
    <property type="evidence" value="ECO:0007669"/>
    <property type="project" value="UniProtKB-UniRule"/>
</dbReference>
<dbReference type="NCBIfam" id="NF002469">
    <property type="entry name" value="PRK01712.1"/>
    <property type="match status" value="1"/>
</dbReference>
<dbReference type="KEGG" id="ptk:EXN22_20550"/>
<dbReference type="NCBIfam" id="TIGR00202">
    <property type="entry name" value="csrA"/>
    <property type="match status" value="1"/>
</dbReference>
<dbReference type="InterPro" id="IPR003751">
    <property type="entry name" value="CsrA"/>
</dbReference>
<keyword evidence="3 6" id="KW-0810">Translation regulation</keyword>
<keyword evidence="2 6" id="KW-0678">Repressor</keyword>
<evidence type="ECO:0000256" key="3">
    <source>
        <dbReference type="ARBA" id="ARBA00022845"/>
    </source>
</evidence>
<comment type="subcellular location">
    <subcellularLocation>
        <location evidence="6">Cytoplasm</location>
    </subcellularLocation>
</comment>
<proteinExistence type="inferred from homology"/>
<dbReference type="RefSeq" id="WP_130265789.1">
    <property type="nucleotide sequence ID" value="NZ_CP035952.1"/>
</dbReference>
<dbReference type="HAMAP" id="MF_00167">
    <property type="entry name" value="CsrA"/>
    <property type="match status" value="1"/>
</dbReference>
<organism evidence="7 8">
    <name type="scientific">Pseudomonas tructae</name>
    <dbReference type="NCBI Taxonomy" id="2518644"/>
    <lineage>
        <taxon>Bacteria</taxon>
        <taxon>Pseudomonadati</taxon>
        <taxon>Pseudomonadota</taxon>
        <taxon>Gammaproteobacteria</taxon>
        <taxon>Pseudomonadales</taxon>
        <taxon>Pseudomonadaceae</taxon>
        <taxon>Pseudomonas</taxon>
    </lineage>
</organism>
<evidence type="ECO:0000256" key="1">
    <source>
        <dbReference type="ARBA" id="ARBA00022490"/>
    </source>
</evidence>
<keyword evidence="1 6" id="KW-0963">Cytoplasm</keyword>
<evidence type="ECO:0000313" key="7">
    <source>
        <dbReference type="EMBL" id="QBF27957.1"/>
    </source>
</evidence>
<dbReference type="GO" id="GO:0006402">
    <property type="term" value="P:mRNA catabolic process"/>
    <property type="evidence" value="ECO:0007669"/>
    <property type="project" value="InterPro"/>
</dbReference>
<protein>
    <recommendedName>
        <fullName evidence="6">Translational regulator CsrA</fullName>
    </recommendedName>
    <alternativeName>
        <fullName evidence="6">Carbon storage regulator</fullName>
    </alternativeName>
</protein>
<reference evidence="7 8" key="1">
    <citation type="submission" date="2019-02" db="EMBL/GenBank/DDBJ databases">
        <title>Complete genome sequence of Pseudomonas sp. SNU WT1 isolated from rainbow trout.</title>
        <authorList>
            <person name="Oh W.T."/>
            <person name="Park S.C."/>
        </authorList>
    </citation>
    <scope>NUCLEOTIDE SEQUENCE [LARGE SCALE GENOMIC DNA]</scope>
    <source>
        <strain evidence="7 8">SNU WT1</strain>
    </source>
</reference>
<evidence type="ECO:0000313" key="8">
    <source>
        <dbReference type="Proteomes" id="UP000291130"/>
    </source>
</evidence>
<dbReference type="Gene3D" id="2.60.40.4380">
    <property type="entry name" value="Translational regulator CsrA"/>
    <property type="match status" value="1"/>
</dbReference>
<dbReference type="PANTHER" id="PTHR34984:SF1">
    <property type="entry name" value="CARBON STORAGE REGULATOR"/>
    <property type="match status" value="1"/>
</dbReference>
<comment type="function">
    <text evidence="6">A key translational regulator that binds mRNA to regulate translation initiation and/or mRNA stability. Mediates global changes in gene expression, shifting from rapid growth to stress survival by linking envelope stress, the stringent response and the catabolite repression systems. Usually binds in the 5'-UTR; binding at or near the Shine-Dalgarno sequence prevents ribosome-binding, repressing translation, binding elsewhere in the 5'-UTR can activate translation and/or stabilize the mRNA. Its function is antagonized by small RNA(s).</text>
</comment>
<dbReference type="GO" id="GO:0005829">
    <property type="term" value="C:cytosol"/>
    <property type="evidence" value="ECO:0007669"/>
    <property type="project" value="TreeGrafter"/>
</dbReference>
<dbReference type="OrthoDB" id="9809061at2"/>